<feature type="domain" description="Sulfatase N-terminal" evidence="3">
    <location>
        <begin position="17"/>
        <end position="411"/>
    </location>
</feature>
<proteinExistence type="inferred from homology"/>
<evidence type="ECO:0000256" key="2">
    <source>
        <dbReference type="ARBA" id="ARBA00022801"/>
    </source>
</evidence>
<dbReference type="OrthoDB" id="257006at2"/>
<accession>A0A5C6F4F7</accession>
<dbReference type="EMBL" id="SJPW01000004">
    <property type="protein sequence ID" value="TWU54689.1"/>
    <property type="molecule type" value="Genomic_DNA"/>
</dbReference>
<dbReference type="AlphaFoldDB" id="A0A5C6F4F7"/>
<protein>
    <submittedName>
        <fullName evidence="5">Arylsulfatase</fullName>
        <ecNumber evidence="5">3.1.6.1</ecNumber>
    </submittedName>
</protein>
<dbReference type="InterPro" id="IPR017850">
    <property type="entry name" value="Alkaline_phosphatase_core_sf"/>
</dbReference>
<dbReference type="EC" id="3.1.6.1" evidence="5"/>
<dbReference type="Pfam" id="PF00884">
    <property type="entry name" value="Sulfatase"/>
    <property type="match status" value="1"/>
</dbReference>
<dbReference type="Gene3D" id="3.40.720.10">
    <property type="entry name" value="Alkaline Phosphatase, subunit A"/>
    <property type="match status" value="1"/>
</dbReference>
<gene>
    <name evidence="5" type="ORF">Poly51_34080</name>
</gene>
<dbReference type="InterPro" id="IPR010496">
    <property type="entry name" value="AL/BT2_dom"/>
</dbReference>
<evidence type="ECO:0000313" key="6">
    <source>
        <dbReference type="Proteomes" id="UP000318288"/>
    </source>
</evidence>
<dbReference type="InterPro" id="IPR050738">
    <property type="entry name" value="Sulfatase"/>
</dbReference>
<dbReference type="RefSeq" id="WP_146459207.1">
    <property type="nucleotide sequence ID" value="NZ_SJPW01000004.1"/>
</dbReference>
<dbReference type="Proteomes" id="UP000318288">
    <property type="component" value="Unassembled WGS sequence"/>
</dbReference>
<comment type="caution">
    <text evidence="5">The sequence shown here is derived from an EMBL/GenBank/DDBJ whole genome shotgun (WGS) entry which is preliminary data.</text>
</comment>
<dbReference type="PANTHER" id="PTHR42693">
    <property type="entry name" value="ARYLSULFATASE FAMILY MEMBER"/>
    <property type="match status" value="1"/>
</dbReference>
<dbReference type="SUPFAM" id="SSF53649">
    <property type="entry name" value="Alkaline phosphatase-like"/>
    <property type="match status" value="1"/>
</dbReference>
<organism evidence="5 6">
    <name type="scientific">Rubripirellula tenax</name>
    <dbReference type="NCBI Taxonomy" id="2528015"/>
    <lineage>
        <taxon>Bacteria</taxon>
        <taxon>Pseudomonadati</taxon>
        <taxon>Planctomycetota</taxon>
        <taxon>Planctomycetia</taxon>
        <taxon>Pirellulales</taxon>
        <taxon>Pirellulaceae</taxon>
        <taxon>Rubripirellula</taxon>
    </lineage>
</organism>
<dbReference type="GO" id="GO:0004065">
    <property type="term" value="F:arylsulfatase activity"/>
    <property type="evidence" value="ECO:0007669"/>
    <property type="project" value="UniProtKB-EC"/>
</dbReference>
<evidence type="ECO:0000259" key="4">
    <source>
        <dbReference type="Pfam" id="PF06439"/>
    </source>
</evidence>
<evidence type="ECO:0000256" key="1">
    <source>
        <dbReference type="ARBA" id="ARBA00008779"/>
    </source>
</evidence>
<comment type="similarity">
    <text evidence="1">Belongs to the sulfatase family.</text>
</comment>
<keyword evidence="6" id="KW-1185">Reference proteome</keyword>
<dbReference type="InterPro" id="IPR000917">
    <property type="entry name" value="Sulfatase_N"/>
</dbReference>
<evidence type="ECO:0000259" key="3">
    <source>
        <dbReference type="Pfam" id="PF00884"/>
    </source>
</evidence>
<evidence type="ECO:0000313" key="5">
    <source>
        <dbReference type="EMBL" id="TWU54689.1"/>
    </source>
</evidence>
<dbReference type="Gene3D" id="2.60.120.560">
    <property type="entry name" value="Exo-inulinase, domain 1"/>
    <property type="match status" value="1"/>
</dbReference>
<keyword evidence="2 5" id="KW-0378">Hydrolase</keyword>
<feature type="domain" description="3-keto-alpha-glucoside-1,2-lyase/3-keto-2-hydroxy-glucal hydratase" evidence="4">
    <location>
        <begin position="559"/>
        <end position="753"/>
    </location>
</feature>
<dbReference type="PANTHER" id="PTHR42693:SF53">
    <property type="entry name" value="ENDO-4-O-SULFATASE"/>
    <property type="match status" value="1"/>
</dbReference>
<dbReference type="Pfam" id="PF06439">
    <property type="entry name" value="3keto-disac_hyd"/>
    <property type="match status" value="1"/>
</dbReference>
<reference evidence="5 6" key="1">
    <citation type="submission" date="2019-02" db="EMBL/GenBank/DDBJ databases">
        <title>Deep-cultivation of Planctomycetes and their phenomic and genomic characterization uncovers novel biology.</title>
        <authorList>
            <person name="Wiegand S."/>
            <person name="Jogler M."/>
            <person name="Boedeker C."/>
            <person name="Pinto D."/>
            <person name="Vollmers J."/>
            <person name="Rivas-Marin E."/>
            <person name="Kohn T."/>
            <person name="Peeters S.H."/>
            <person name="Heuer A."/>
            <person name="Rast P."/>
            <person name="Oberbeckmann S."/>
            <person name="Bunk B."/>
            <person name="Jeske O."/>
            <person name="Meyerdierks A."/>
            <person name="Storesund J.E."/>
            <person name="Kallscheuer N."/>
            <person name="Luecker S."/>
            <person name="Lage O.M."/>
            <person name="Pohl T."/>
            <person name="Merkel B.J."/>
            <person name="Hornburger P."/>
            <person name="Mueller R.-W."/>
            <person name="Bruemmer F."/>
            <person name="Labrenz M."/>
            <person name="Spormann A.M."/>
            <person name="Op Den Camp H."/>
            <person name="Overmann J."/>
            <person name="Amann R."/>
            <person name="Jetten M.S.M."/>
            <person name="Mascher T."/>
            <person name="Medema M.H."/>
            <person name="Devos D.P."/>
            <person name="Kaster A.-K."/>
            <person name="Ovreas L."/>
            <person name="Rohde M."/>
            <person name="Galperin M.Y."/>
            <person name="Jogler C."/>
        </authorList>
    </citation>
    <scope>NUCLEOTIDE SEQUENCE [LARGE SCALE GENOMIC DNA]</scope>
    <source>
        <strain evidence="5 6">Poly51</strain>
    </source>
</reference>
<name>A0A5C6F4F7_9BACT</name>
<sequence>MVAFAAIASQTYAIERPNIILVFADDISARELPLYGSSVWSPPSGGNTSEVALRAQTPAIDQMAAEGCWVKTAWASVVCSPSRAMMMTGRYAHLHKWWNNKDKGRYIDANGKSVTWPLYKSSPRLIGHVAQQAGYATYWAGKTQMAGDLREFGFDQGCFTPGELADTDNPFTDFKMYEKKVDGKKHLFNSDTDQPIDTYLQHGWYWNPHVRLMKHAGKLNGFQWWPNTAESKKTFGLNTYGPDVELDFIFDFMDRQQADGKPFFVYHTSHLGHDAFDWLNPESPSKWPGTPVVKWDGKGYTRTDSHVTGDKGVYDVHGTVTEPGIHNHVNYLDYQIWLYRNKLQELGIADNTVMIFCADNGTSGYGKSSSDRQKGTHVPLIILAPGMTKHGRQDVLVSMADMLPTIADLTGTKIPSDYEVNGDSFVPFLFTDKTKHRDWIYGYNGADQIIRGDLVMKDGKGKWWDVSAEPDDLISFPEIKDWNVVSDDHRNERDTLRAVLPQFNLHANEHDAPGVDLLATAVKPKHIPKPVKTVDTSVRTEPNASSNAGERKLLFADKFDGRTRPGEQYTIARGTDGAWTIRDGVLYGRQTNDDHGAVIRKPMNFKDIDIEFDFRFNGGSHFNFVLDDQNEKSVHSGHICRVSISPKMVSVSDDKSGSMNLEVRKQRQDKNLSEEGKAALEATLAATQASAPVSLKGPDWHHARIQLQGDTLAVSIDGKSVVHFESSGISHPTKSKFGMTVNGSTIDFDNLQVFSIQP</sequence>